<evidence type="ECO:0000313" key="8">
    <source>
        <dbReference type="EMBL" id="WJW68062.1"/>
    </source>
</evidence>
<evidence type="ECO:0000256" key="2">
    <source>
        <dbReference type="ARBA" id="ARBA00023015"/>
    </source>
</evidence>
<comment type="similarity">
    <text evidence="1">Belongs to the sigma-70 factor family. ECF subfamily.</text>
</comment>
<dbReference type="InterPro" id="IPR013249">
    <property type="entry name" value="RNA_pol_sigma70_r4_t2"/>
</dbReference>
<dbReference type="GO" id="GO:0006352">
    <property type="term" value="P:DNA-templated transcription initiation"/>
    <property type="evidence" value="ECO:0007669"/>
    <property type="project" value="InterPro"/>
</dbReference>
<feature type="domain" description="RNA polymerase sigma-70 region 2" evidence="5">
    <location>
        <begin position="23"/>
        <end position="91"/>
    </location>
</feature>
<evidence type="ECO:0000256" key="4">
    <source>
        <dbReference type="ARBA" id="ARBA00023163"/>
    </source>
</evidence>
<dbReference type="Gene3D" id="1.10.10.10">
    <property type="entry name" value="Winged helix-like DNA-binding domain superfamily/Winged helix DNA-binding domain"/>
    <property type="match status" value="1"/>
</dbReference>
<evidence type="ECO:0000313" key="9">
    <source>
        <dbReference type="Proteomes" id="UP000521676"/>
    </source>
</evidence>
<evidence type="ECO:0000256" key="3">
    <source>
        <dbReference type="ARBA" id="ARBA00023082"/>
    </source>
</evidence>
<dbReference type="PANTHER" id="PTHR43133:SF57">
    <property type="entry name" value="RNA POLYMERASE SIGMA-70 FACTOR"/>
    <property type="match status" value="1"/>
</dbReference>
<dbReference type="Proteomes" id="UP000521676">
    <property type="component" value="Unassembled WGS sequence"/>
</dbReference>
<reference evidence="8" key="2">
    <citation type="journal article" date="2024" name="Nature">
        <title>Anoxygenic phototroph of the Chloroflexota uses a type I reaction centre.</title>
        <authorList>
            <person name="Tsuji J.M."/>
            <person name="Shaw N.A."/>
            <person name="Nagashima S."/>
            <person name="Venkiteswaran J.J."/>
            <person name="Schiff S.L."/>
            <person name="Watanabe T."/>
            <person name="Fukui M."/>
            <person name="Hanada S."/>
            <person name="Tank M."/>
            <person name="Neufeld J.D."/>
        </authorList>
    </citation>
    <scope>NUCLEOTIDE SEQUENCE</scope>
    <source>
        <strain evidence="8">L227-S17</strain>
    </source>
</reference>
<dbReference type="InterPro" id="IPR014284">
    <property type="entry name" value="RNA_pol_sigma-70_dom"/>
</dbReference>
<evidence type="ECO:0000259" key="6">
    <source>
        <dbReference type="Pfam" id="PF08281"/>
    </source>
</evidence>
<dbReference type="EMBL" id="JACATZ010000003">
    <property type="protein sequence ID" value="NWJ48122.1"/>
    <property type="molecule type" value="Genomic_DNA"/>
</dbReference>
<dbReference type="InterPro" id="IPR036388">
    <property type="entry name" value="WH-like_DNA-bd_sf"/>
</dbReference>
<dbReference type="GO" id="GO:0003677">
    <property type="term" value="F:DNA binding"/>
    <property type="evidence" value="ECO:0007669"/>
    <property type="project" value="InterPro"/>
</dbReference>
<dbReference type="RefSeq" id="WP_341469966.1">
    <property type="nucleotide sequence ID" value="NZ_CP128400.1"/>
</dbReference>
<reference evidence="7 9" key="1">
    <citation type="submission" date="2020-06" db="EMBL/GenBank/DDBJ databases">
        <title>Anoxygenic phototrophic Chloroflexota member uses a Type I reaction center.</title>
        <authorList>
            <person name="Tsuji J.M."/>
            <person name="Shaw N.A."/>
            <person name="Nagashima S."/>
            <person name="Venkiteswaran J."/>
            <person name="Schiff S.L."/>
            <person name="Hanada S."/>
            <person name="Tank M."/>
            <person name="Neufeld J.D."/>
        </authorList>
    </citation>
    <scope>NUCLEOTIDE SEQUENCE [LARGE SCALE GENOMIC DNA]</scope>
    <source>
        <strain evidence="7">L227-S17</strain>
    </source>
</reference>
<keyword evidence="10" id="KW-1185">Reference proteome</keyword>
<dbReference type="InterPro" id="IPR039425">
    <property type="entry name" value="RNA_pol_sigma-70-like"/>
</dbReference>
<dbReference type="Gene3D" id="1.10.1740.10">
    <property type="match status" value="1"/>
</dbReference>
<evidence type="ECO:0000259" key="5">
    <source>
        <dbReference type="Pfam" id="PF04542"/>
    </source>
</evidence>
<dbReference type="InterPro" id="IPR007627">
    <property type="entry name" value="RNA_pol_sigma70_r2"/>
</dbReference>
<evidence type="ECO:0000313" key="7">
    <source>
        <dbReference type="EMBL" id="NWJ48122.1"/>
    </source>
</evidence>
<evidence type="ECO:0000256" key="1">
    <source>
        <dbReference type="ARBA" id="ARBA00010641"/>
    </source>
</evidence>
<dbReference type="SUPFAM" id="SSF88659">
    <property type="entry name" value="Sigma3 and sigma4 domains of RNA polymerase sigma factors"/>
    <property type="match status" value="1"/>
</dbReference>
<dbReference type="CDD" id="cd06171">
    <property type="entry name" value="Sigma70_r4"/>
    <property type="match status" value="1"/>
</dbReference>
<dbReference type="Pfam" id="PF08281">
    <property type="entry name" value="Sigma70_r4_2"/>
    <property type="match status" value="1"/>
</dbReference>
<dbReference type="InterPro" id="IPR013325">
    <property type="entry name" value="RNA_pol_sigma_r2"/>
</dbReference>
<dbReference type="AlphaFoldDB" id="A0A8T7M843"/>
<organism evidence="7 9">
    <name type="scientific">Candidatus Chlorohelix allophototropha</name>
    <dbReference type="NCBI Taxonomy" id="3003348"/>
    <lineage>
        <taxon>Bacteria</taxon>
        <taxon>Bacillati</taxon>
        <taxon>Chloroflexota</taxon>
        <taxon>Chloroflexia</taxon>
        <taxon>Candidatus Chloroheliales</taxon>
        <taxon>Candidatus Chloroheliaceae</taxon>
        <taxon>Candidatus Chlorohelix</taxon>
    </lineage>
</organism>
<dbReference type="Pfam" id="PF04542">
    <property type="entry name" value="Sigma70_r2"/>
    <property type="match status" value="1"/>
</dbReference>
<protein>
    <submittedName>
        <fullName evidence="7">RNA polymerase sigma factor</fullName>
    </submittedName>
</protein>
<evidence type="ECO:0000313" key="10">
    <source>
        <dbReference type="Proteomes" id="UP001431572"/>
    </source>
</evidence>
<dbReference type="GO" id="GO:0016987">
    <property type="term" value="F:sigma factor activity"/>
    <property type="evidence" value="ECO:0007669"/>
    <property type="project" value="UniProtKB-KW"/>
</dbReference>
<keyword evidence="2" id="KW-0805">Transcription regulation</keyword>
<accession>A0A8T7M843</accession>
<keyword evidence="4" id="KW-0804">Transcription</keyword>
<dbReference type="PANTHER" id="PTHR43133">
    <property type="entry name" value="RNA POLYMERASE ECF-TYPE SIGMA FACTO"/>
    <property type="match status" value="1"/>
</dbReference>
<gene>
    <name evidence="7" type="ORF">HXX08_19880</name>
    <name evidence="8" type="ORF">OZ401_003659</name>
</gene>
<dbReference type="NCBIfam" id="TIGR02937">
    <property type="entry name" value="sigma70-ECF"/>
    <property type="match status" value="1"/>
</dbReference>
<name>A0A8T7M843_9CHLR</name>
<dbReference type="EMBL" id="CP128400">
    <property type="protein sequence ID" value="WJW68062.1"/>
    <property type="molecule type" value="Genomic_DNA"/>
</dbReference>
<proteinExistence type="inferred from homology"/>
<dbReference type="SUPFAM" id="SSF88946">
    <property type="entry name" value="Sigma2 domain of RNA polymerase sigma factors"/>
    <property type="match status" value="1"/>
</dbReference>
<dbReference type="InterPro" id="IPR013324">
    <property type="entry name" value="RNA_pol_sigma_r3/r4-like"/>
</dbReference>
<sequence>MQLSDLELVTRLKQGDAEAVGVLLEQYAHRLYNYAYYHCGDHFLAEDIVSETLSRVVTKIESYEQREVPFKAWIFRIAHNFLANSLRQRSRHQAVSLDGVDWDKNPHVTGESEWSAADAGELAENLAIREELQQAITALPDDQRTVLILHLVEGHSLDEIASALDKTIPAIKSLQYRAIKNLRRLLNHEEDRVKGNELGSFEDKARLGWGSNQRQ</sequence>
<feature type="domain" description="RNA polymerase sigma factor 70 region 4 type 2" evidence="6">
    <location>
        <begin position="129"/>
        <end position="182"/>
    </location>
</feature>
<keyword evidence="3" id="KW-0731">Sigma factor</keyword>
<dbReference type="Proteomes" id="UP001431572">
    <property type="component" value="Chromosome 2"/>
</dbReference>